<dbReference type="AlphaFoldDB" id="A0A5E6QC29"/>
<dbReference type="PANTHER" id="PTHR30153">
    <property type="entry name" value="REPLICATIVE DNA HELICASE DNAB"/>
    <property type="match status" value="1"/>
</dbReference>
<dbReference type="PANTHER" id="PTHR30153:SF2">
    <property type="entry name" value="REPLICATIVE DNA HELICASE"/>
    <property type="match status" value="1"/>
</dbReference>
<dbReference type="Pfam" id="PF00772">
    <property type="entry name" value="DnaB"/>
    <property type="match status" value="1"/>
</dbReference>
<dbReference type="GO" id="GO:1990077">
    <property type="term" value="C:primosome complex"/>
    <property type="evidence" value="ECO:0007669"/>
    <property type="project" value="UniProtKB-KW"/>
</dbReference>
<dbReference type="GO" id="GO:0016787">
    <property type="term" value="F:hydrolase activity"/>
    <property type="evidence" value="ECO:0007669"/>
    <property type="project" value="UniProtKB-KW"/>
</dbReference>
<evidence type="ECO:0000256" key="3">
    <source>
        <dbReference type="ARBA" id="ARBA00023125"/>
    </source>
</evidence>
<protein>
    <submittedName>
        <fullName evidence="5">Replicative DNA helicase</fullName>
        <ecNumber evidence="5">3.6.4.12</ecNumber>
    </submittedName>
</protein>
<reference evidence="5" key="1">
    <citation type="submission" date="2019-09" db="EMBL/GenBank/DDBJ databases">
        <authorList>
            <person name="Chandra G."/>
            <person name="Truman W A."/>
        </authorList>
    </citation>
    <scope>NUCLEOTIDE SEQUENCE</scope>
    <source>
        <strain evidence="5">PS683</strain>
    </source>
</reference>
<keyword evidence="5" id="KW-0347">Helicase</keyword>
<evidence type="ECO:0000256" key="2">
    <source>
        <dbReference type="ARBA" id="ARBA00022705"/>
    </source>
</evidence>
<name>A0A5E6QC29_PSEFL</name>
<organism evidence="5">
    <name type="scientific">Pseudomonas fluorescens</name>
    <dbReference type="NCBI Taxonomy" id="294"/>
    <lineage>
        <taxon>Bacteria</taxon>
        <taxon>Pseudomonadati</taxon>
        <taxon>Pseudomonadota</taxon>
        <taxon>Gammaproteobacteria</taxon>
        <taxon>Pseudomonadales</taxon>
        <taxon>Pseudomonadaceae</taxon>
        <taxon>Pseudomonas</taxon>
    </lineage>
</organism>
<dbReference type="GO" id="GO:0005829">
    <property type="term" value="C:cytosol"/>
    <property type="evidence" value="ECO:0007669"/>
    <property type="project" value="TreeGrafter"/>
</dbReference>
<keyword evidence="2" id="KW-0235">DNA replication</keyword>
<dbReference type="EC" id="3.6.4.12" evidence="5"/>
<dbReference type="GO" id="GO:0006269">
    <property type="term" value="P:DNA replication, synthesis of primer"/>
    <property type="evidence" value="ECO:0007669"/>
    <property type="project" value="UniProtKB-KW"/>
</dbReference>
<dbReference type="InterPro" id="IPR036185">
    <property type="entry name" value="DNA_heli_DnaB-like_N_sf"/>
</dbReference>
<proteinExistence type="predicted"/>
<dbReference type="InterPro" id="IPR016136">
    <property type="entry name" value="DNA_helicase_N/primase_C"/>
</dbReference>
<dbReference type="EMBL" id="LR700640">
    <property type="protein sequence ID" value="VVM12633.1"/>
    <property type="molecule type" value="Genomic_DNA"/>
</dbReference>
<keyword evidence="5" id="KW-0547">Nucleotide-binding</keyword>
<gene>
    <name evidence="5" type="primary">dnaB_1</name>
    <name evidence="5" type="ORF">PS683_00910</name>
</gene>
<dbReference type="GO" id="GO:0003678">
    <property type="term" value="F:DNA helicase activity"/>
    <property type="evidence" value="ECO:0007669"/>
    <property type="project" value="UniProtKB-EC"/>
</dbReference>
<keyword evidence="1" id="KW-0639">Primosome</keyword>
<feature type="domain" description="DNA helicase DnaB-like N-terminal" evidence="4">
    <location>
        <begin position="8"/>
        <end position="106"/>
    </location>
</feature>
<dbReference type="GO" id="GO:0005524">
    <property type="term" value="F:ATP binding"/>
    <property type="evidence" value="ECO:0007669"/>
    <property type="project" value="InterPro"/>
</dbReference>
<dbReference type="InterPro" id="IPR007693">
    <property type="entry name" value="DNA_helicase_DnaB-like_N"/>
</dbReference>
<sequence>MSLLDLAPPHSVEAEQGVIGGLMLDNSAWDLIADMLSAEDFFRRDHRLIYQAIEKLVVRSSPIDVVTVFECLDDPDEVGGVGYLAELAKNTPSVANISTYASIVRERSHLRRLVMLGQGRKKMFHRRTQRGA</sequence>
<accession>A0A5E6QC29</accession>
<dbReference type="Gene3D" id="1.10.860.10">
    <property type="entry name" value="DNAb Helicase, Chain A"/>
    <property type="match status" value="1"/>
</dbReference>
<dbReference type="SUPFAM" id="SSF48024">
    <property type="entry name" value="N-terminal domain of DnaB helicase"/>
    <property type="match status" value="1"/>
</dbReference>
<keyword evidence="3" id="KW-0238">DNA-binding</keyword>
<keyword evidence="5" id="KW-0378">Hydrolase</keyword>
<dbReference type="GO" id="GO:0003677">
    <property type="term" value="F:DNA binding"/>
    <property type="evidence" value="ECO:0007669"/>
    <property type="project" value="UniProtKB-KW"/>
</dbReference>
<evidence type="ECO:0000259" key="4">
    <source>
        <dbReference type="Pfam" id="PF00772"/>
    </source>
</evidence>
<evidence type="ECO:0000256" key="1">
    <source>
        <dbReference type="ARBA" id="ARBA00022515"/>
    </source>
</evidence>
<keyword evidence="5" id="KW-0067">ATP-binding</keyword>
<evidence type="ECO:0000313" key="5">
    <source>
        <dbReference type="EMBL" id="VVM12633.1"/>
    </source>
</evidence>